<evidence type="ECO:0000313" key="4">
    <source>
        <dbReference type="Proteomes" id="UP000297496"/>
    </source>
</evidence>
<comment type="caution">
    <text evidence="3">The sequence shown here is derived from an EMBL/GenBank/DDBJ whole genome shotgun (WGS) entry which is preliminary data.</text>
</comment>
<proteinExistence type="predicted"/>
<dbReference type="AlphaFoldDB" id="A0A4Z1C2N7"/>
<dbReference type="OrthoDB" id="4735656at2"/>
<dbReference type="EMBL" id="SRRO01000001">
    <property type="protein sequence ID" value="TGN63092.1"/>
    <property type="molecule type" value="Genomic_DNA"/>
</dbReference>
<dbReference type="InterPro" id="IPR045598">
    <property type="entry name" value="DUF6457"/>
</dbReference>
<feature type="compositionally biased region" description="Acidic residues" evidence="1">
    <location>
        <begin position="83"/>
        <end position="96"/>
    </location>
</feature>
<evidence type="ECO:0000259" key="2">
    <source>
        <dbReference type="Pfam" id="PF20058"/>
    </source>
</evidence>
<dbReference type="RefSeq" id="WP_135837634.1">
    <property type="nucleotide sequence ID" value="NZ_SRRO01000001.1"/>
</dbReference>
<feature type="compositionally biased region" description="Basic and acidic residues" evidence="1">
    <location>
        <begin position="97"/>
        <end position="107"/>
    </location>
</feature>
<feature type="region of interest" description="Disordered" evidence="1">
    <location>
        <begin position="74"/>
        <end position="107"/>
    </location>
</feature>
<protein>
    <submittedName>
        <fullName evidence="3">Molybdopterin-guanine dinucleotide biosynthesis protein MobA</fullName>
    </submittedName>
</protein>
<organism evidence="3 4">
    <name type="scientific">Nocardioides eburneiflavus</name>
    <dbReference type="NCBI Taxonomy" id="2518372"/>
    <lineage>
        <taxon>Bacteria</taxon>
        <taxon>Bacillati</taxon>
        <taxon>Actinomycetota</taxon>
        <taxon>Actinomycetes</taxon>
        <taxon>Propionibacteriales</taxon>
        <taxon>Nocardioidaceae</taxon>
        <taxon>Nocardioides</taxon>
    </lineage>
</organism>
<accession>A0A4Z1C2N7</accession>
<evidence type="ECO:0000256" key="1">
    <source>
        <dbReference type="SAM" id="MobiDB-lite"/>
    </source>
</evidence>
<evidence type="ECO:0000313" key="3">
    <source>
        <dbReference type="EMBL" id="TGN63092.1"/>
    </source>
</evidence>
<gene>
    <name evidence="3" type="ORF">EXE59_03380</name>
</gene>
<sequence length="107" mass="11645">MNLHDWIDELSDVLDVETEVDEGLILDIARTAAQNVQKTAAPITTYLLGVAAGARDADPETIERLAAKAQLLAESWDRPADAPDPDDIDDEVPDDSTVDHTGDEFED</sequence>
<keyword evidence="4" id="KW-1185">Reference proteome</keyword>
<reference evidence="3 4" key="1">
    <citation type="submission" date="2019-04" db="EMBL/GenBank/DDBJ databases">
        <title>Three New Species of Nocardioides, Nocardioides euryhalodurans sp. nov., Nocardioides seonyuensis sp. nov. and Nocardioides eburneoflavus sp. nov. Isolated from Soil.</title>
        <authorList>
            <person name="Roh S.G."/>
            <person name="Lee C."/>
            <person name="Kim M.-K."/>
            <person name="Kim S.B."/>
        </authorList>
    </citation>
    <scope>NUCLEOTIDE SEQUENCE [LARGE SCALE GENOMIC DNA]</scope>
    <source>
        <strain evidence="3 4">MMS17-SY213</strain>
    </source>
</reference>
<name>A0A4Z1C2N7_9ACTN</name>
<feature type="domain" description="DUF6457" evidence="2">
    <location>
        <begin position="2"/>
        <end position="79"/>
    </location>
</feature>
<dbReference type="Proteomes" id="UP000297496">
    <property type="component" value="Unassembled WGS sequence"/>
</dbReference>
<dbReference type="Pfam" id="PF20058">
    <property type="entry name" value="DUF6457"/>
    <property type="match status" value="1"/>
</dbReference>